<reference evidence="2" key="1">
    <citation type="submission" date="2021-08" db="EMBL/GenBank/DDBJ databases">
        <title>Genome of a novel bacterium of the phylum Verrucomicrobia, Oleiharenicola sp. KSB-15.</title>
        <authorList>
            <person name="Chung J.-H."/>
            <person name="Ahn J.-H."/>
            <person name="Yoon Y."/>
            <person name="Kim D.-Y."/>
            <person name="An S.-H."/>
            <person name="Park I."/>
            <person name="Yeon J."/>
        </authorList>
    </citation>
    <scope>NUCLEOTIDE SEQUENCE</scope>
    <source>
        <strain evidence="2">KSB-15</strain>
    </source>
</reference>
<dbReference type="InterPro" id="IPR037682">
    <property type="entry name" value="TonB_C"/>
</dbReference>
<sequence>MLFAALAFILAGCTGTPGSPNEGVAGSGLNPHFFRFPAQTAEYDSPPVFLKGDAPPYPWPLLMHVPRPIRGHATLSFTIDERGRAVHPHTVETTHPYFASAVATAMRGWRFKPAEKAGMPVAVVVPHLRFEFTEFVGGDPLKQ</sequence>
<dbReference type="Proteomes" id="UP000825051">
    <property type="component" value="Chromosome"/>
</dbReference>
<evidence type="ECO:0000313" key="3">
    <source>
        <dbReference type="Proteomes" id="UP000825051"/>
    </source>
</evidence>
<evidence type="ECO:0000313" key="2">
    <source>
        <dbReference type="EMBL" id="QYM79994.1"/>
    </source>
</evidence>
<evidence type="ECO:0000259" key="1">
    <source>
        <dbReference type="Pfam" id="PF03544"/>
    </source>
</evidence>
<dbReference type="Pfam" id="PF03544">
    <property type="entry name" value="TonB_C"/>
    <property type="match status" value="1"/>
</dbReference>
<proteinExistence type="predicted"/>
<dbReference type="AlphaFoldDB" id="A0A8F9TVF5"/>
<name>A0A8F9TVF5_9BACT</name>
<protein>
    <submittedName>
        <fullName evidence="2">Energy transducer TonB</fullName>
    </submittedName>
</protein>
<dbReference type="Gene3D" id="3.30.1150.10">
    <property type="match status" value="1"/>
</dbReference>
<organism evidence="2 3">
    <name type="scientific">Horticoccus luteus</name>
    <dbReference type="NCBI Taxonomy" id="2862869"/>
    <lineage>
        <taxon>Bacteria</taxon>
        <taxon>Pseudomonadati</taxon>
        <taxon>Verrucomicrobiota</taxon>
        <taxon>Opitutia</taxon>
        <taxon>Opitutales</taxon>
        <taxon>Opitutaceae</taxon>
        <taxon>Horticoccus</taxon>
    </lineage>
</organism>
<keyword evidence="3" id="KW-1185">Reference proteome</keyword>
<dbReference type="SUPFAM" id="SSF74653">
    <property type="entry name" value="TolA/TonB C-terminal domain"/>
    <property type="match status" value="1"/>
</dbReference>
<dbReference type="EMBL" id="CP080507">
    <property type="protein sequence ID" value="QYM79994.1"/>
    <property type="molecule type" value="Genomic_DNA"/>
</dbReference>
<feature type="domain" description="TonB C-terminal" evidence="1">
    <location>
        <begin position="69"/>
        <end position="132"/>
    </location>
</feature>
<gene>
    <name evidence="2" type="ORF">K0B96_05085</name>
</gene>
<accession>A0A8F9TVF5</accession>
<dbReference type="KEGG" id="ole:K0B96_05085"/>
<dbReference type="GO" id="GO:0055085">
    <property type="term" value="P:transmembrane transport"/>
    <property type="evidence" value="ECO:0007669"/>
    <property type="project" value="InterPro"/>
</dbReference>
<dbReference type="RefSeq" id="WP_220164529.1">
    <property type="nucleotide sequence ID" value="NZ_CP080507.1"/>
</dbReference>